<feature type="compositionally biased region" description="Low complexity" evidence="13">
    <location>
        <begin position="7"/>
        <end position="19"/>
    </location>
</feature>
<dbReference type="STRING" id="1892869.ACGLYG10_0353"/>
<dbReference type="GO" id="GO:0005886">
    <property type="term" value="C:plasma membrane"/>
    <property type="evidence" value="ECO:0007669"/>
    <property type="project" value="UniProtKB-SubCell"/>
</dbReference>
<comment type="similarity">
    <text evidence="10">Belongs to the binding-protein-dependent transport system permease family. OppBC subfamily.</text>
</comment>
<dbReference type="Pfam" id="PF00528">
    <property type="entry name" value="BPD_transp_1"/>
    <property type="match status" value="1"/>
</dbReference>
<evidence type="ECO:0000256" key="10">
    <source>
        <dbReference type="ARBA" id="ARBA00024202"/>
    </source>
</evidence>
<gene>
    <name evidence="15" type="ORF">ACGLYG10_0353</name>
</gene>
<evidence type="ECO:0000256" key="1">
    <source>
        <dbReference type="ARBA" id="ARBA00004429"/>
    </source>
</evidence>
<feature type="region of interest" description="Disordered" evidence="13">
    <location>
        <begin position="1"/>
        <end position="42"/>
    </location>
</feature>
<feature type="transmembrane region" description="Helical" evidence="12">
    <location>
        <begin position="296"/>
        <end position="320"/>
    </location>
</feature>
<evidence type="ECO:0000256" key="3">
    <source>
        <dbReference type="ARBA" id="ARBA00022475"/>
    </source>
</evidence>
<feature type="transmembrane region" description="Helical" evidence="12">
    <location>
        <begin position="253"/>
        <end position="276"/>
    </location>
</feature>
<feature type="transmembrane region" description="Helical" evidence="12">
    <location>
        <begin position="163"/>
        <end position="183"/>
    </location>
</feature>
<evidence type="ECO:0000313" key="16">
    <source>
        <dbReference type="Proteomes" id="UP000184291"/>
    </source>
</evidence>
<dbReference type="RefSeq" id="WP_083565302.1">
    <property type="nucleotide sequence ID" value="NZ_FQTT01000001.1"/>
</dbReference>
<dbReference type="InterPro" id="IPR035906">
    <property type="entry name" value="MetI-like_sf"/>
</dbReference>
<evidence type="ECO:0000256" key="5">
    <source>
        <dbReference type="ARBA" id="ARBA00022692"/>
    </source>
</evidence>
<dbReference type="EMBL" id="FQTT01000001">
    <property type="protein sequence ID" value="SHE24153.1"/>
    <property type="molecule type" value="Genomic_DNA"/>
</dbReference>
<dbReference type="Pfam" id="PF12911">
    <property type="entry name" value="OppC_N"/>
    <property type="match status" value="1"/>
</dbReference>
<evidence type="ECO:0000256" key="12">
    <source>
        <dbReference type="RuleBase" id="RU363032"/>
    </source>
</evidence>
<feature type="transmembrane region" description="Helical" evidence="12">
    <location>
        <begin position="68"/>
        <end position="89"/>
    </location>
</feature>
<evidence type="ECO:0000259" key="14">
    <source>
        <dbReference type="PROSITE" id="PS50928"/>
    </source>
</evidence>
<evidence type="ECO:0000256" key="4">
    <source>
        <dbReference type="ARBA" id="ARBA00022519"/>
    </source>
</evidence>
<evidence type="ECO:0000256" key="9">
    <source>
        <dbReference type="ARBA" id="ARBA00023136"/>
    </source>
</evidence>
<proteinExistence type="inferred from homology"/>
<evidence type="ECO:0000256" key="11">
    <source>
        <dbReference type="ARBA" id="ARBA00072251"/>
    </source>
</evidence>
<dbReference type="GO" id="GO:0015833">
    <property type="term" value="P:peptide transport"/>
    <property type="evidence" value="ECO:0007669"/>
    <property type="project" value="UniProtKB-KW"/>
</dbReference>
<evidence type="ECO:0000256" key="8">
    <source>
        <dbReference type="ARBA" id="ARBA00022989"/>
    </source>
</evidence>
<evidence type="ECO:0000256" key="6">
    <source>
        <dbReference type="ARBA" id="ARBA00022856"/>
    </source>
</evidence>
<dbReference type="PROSITE" id="PS50928">
    <property type="entry name" value="ABC_TM1"/>
    <property type="match status" value="1"/>
</dbReference>
<feature type="transmembrane region" description="Helical" evidence="12">
    <location>
        <begin position="132"/>
        <end position="156"/>
    </location>
</feature>
<evidence type="ECO:0000256" key="7">
    <source>
        <dbReference type="ARBA" id="ARBA00022927"/>
    </source>
</evidence>
<keyword evidence="7" id="KW-0653">Protein transport</keyword>
<organism evidence="15 16">
    <name type="scientific">Actinomyces glycerinitolerans</name>
    <dbReference type="NCBI Taxonomy" id="1892869"/>
    <lineage>
        <taxon>Bacteria</taxon>
        <taxon>Bacillati</taxon>
        <taxon>Actinomycetota</taxon>
        <taxon>Actinomycetes</taxon>
        <taxon>Actinomycetales</taxon>
        <taxon>Actinomycetaceae</taxon>
        <taxon>Actinomyces</taxon>
    </lineage>
</organism>
<keyword evidence="3" id="KW-1003">Cell membrane</keyword>
<dbReference type="GO" id="GO:0015031">
    <property type="term" value="P:protein transport"/>
    <property type="evidence" value="ECO:0007669"/>
    <property type="project" value="UniProtKB-KW"/>
</dbReference>
<dbReference type="PANTHER" id="PTHR43386:SF2">
    <property type="entry name" value="OLIGOPEPTIDE TRANSPORT SYSTEM PERMEASE PROTEIN OPPC"/>
    <property type="match status" value="1"/>
</dbReference>
<keyword evidence="8 12" id="KW-1133">Transmembrane helix</keyword>
<dbReference type="PANTHER" id="PTHR43386">
    <property type="entry name" value="OLIGOPEPTIDE TRANSPORT SYSTEM PERMEASE PROTEIN APPC"/>
    <property type="match status" value="1"/>
</dbReference>
<evidence type="ECO:0000313" key="15">
    <source>
        <dbReference type="EMBL" id="SHE24153.1"/>
    </source>
</evidence>
<keyword evidence="6" id="KW-0571">Peptide transport</keyword>
<keyword evidence="2 12" id="KW-0813">Transport</keyword>
<keyword evidence="16" id="KW-1185">Reference proteome</keyword>
<dbReference type="AlphaFoldDB" id="A0A1M4RVZ5"/>
<evidence type="ECO:0000256" key="13">
    <source>
        <dbReference type="SAM" id="MobiDB-lite"/>
    </source>
</evidence>
<keyword evidence="4" id="KW-0997">Cell inner membrane</keyword>
<dbReference type="SUPFAM" id="SSF161098">
    <property type="entry name" value="MetI-like"/>
    <property type="match status" value="1"/>
</dbReference>
<name>A0A1M4RVZ5_9ACTO</name>
<dbReference type="InterPro" id="IPR000515">
    <property type="entry name" value="MetI-like"/>
</dbReference>
<dbReference type="Proteomes" id="UP000184291">
    <property type="component" value="Unassembled WGS sequence"/>
</dbReference>
<accession>A0A1M4RVZ5</accession>
<comment type="subcellular location">
    <subcellularLocation>
        <location evidence="1">Cell inner membrane</location>
        <topology evidence="1">Multi-pass membrane protein</topology>
    </subcellularLocation>
    <subcellularLocation>
        <location evidence="12">Cell membrane</location>
        <topology evidence="12">Multi-pass membrane protein</topology>
    </subcellularLocation>
</comment>
<sequence>MADASRNDSTSGGSSRSDSVIGPDSAPGASLETAIPGNAPEMADSAAQTARLTRGQILRRRFFRNKSAVGGLVGFGLIVLLAVVGPHIARYHYTEPDFLAFHVPPNADHWLGTTKDGSDVFAMVIEGLRKSLIIGLSVAAIQTGVAAIVGSAAAYFGGWFDKVALWVIDLLLVVPSFLIIAIVSQSVSGQSKGSIPLFIILLAAFGWMLTARVIRSMTLSVRNMEYVTAARYMGVSAPRIIARHILPNVSSYIIIDATLGIASAVLSETTLSYFGFGVKPPNTSLGTLIQQSQGDVAVYPWAFIAPAVVLMVMLVCVNLIGDGVRDALDSSSKSGGQA</sequence>
<protein>
    <recommendedName>
        <fullName evidence="11">Oligopeptide transport system permease protein OppC</fullName>
    </recommendedName>
</protein>
<dbReference type="Gene3D" id="1.10.3720.10">
    <property type="entry name" value="MetI-like"/>
    <property type="match status" value="1"/>
</dbReference>
<dbReference type="GO" id="GO:0055085">
    <property type="term" value="P:transmembrane transport"/>
    <property type="evidence" value="ECO:0007669"/>
    <property type="project" value="InterPro"/>
</dbReference>
<keyword evidence="5 12" id="KW-0812">Transmembrane</keyword>
<dbReference type="CDD" id="cd06261">
    <property type="entry name" value="TM_PBP2"/>
    <property type="match status" value="1"/>
</dbReference>
<dbReference type="InterPro" id="IPR025966">
    <property type="entry name" value="OppC_N"/>
</dbReference>
<reference evidence="16" key="1">
    <citation type="submission" date="2016-09" db="EMBL/GenBank/DDBJ databases">
        <authorList>
            <person name="Strepis N."/>
        </authorList>
    </citation>
    <scope>NUCLEOTIDE SEQUENCE [LARGE SCALE GENOMIC DNA]</scope>
</reference>
<feature type="domain" description="ABC transmembrane type-1" evidence="14">
    <location>
        <begin position="128"/>
        <end position="321"/>
    </location>
</feature>
<keyword evidence="9 12" id="KW-0472">Membrane</keyword>
<evidence type="ECO:0000256" key="2">
    <source>
        <dbReference type="ARBA" id="ARBA00022448"/>
    </source>
</evidence>
<feature type="transmembrane region" description="Helical" evidence="12">
    <location>
        <begin position="195"/>
        <end position="214"/>
    </location>
</feature>
<dbReference type="InterPro" id="IPR050366">
    <property type="entry name" value="BP-dependent_transpt_permease"/>
</dbReference>